<dbReference type="AlphaFoldDB" id="A0A0M0K4G7"/>
<organism evidence="2 3">
    <name type="scientific">Chrysochromulina tobinii</name>
    <dbReference type="NCBI Taxonomy" id="1460289"/>
    <lineage>
        <taxon>Eukaryota</taxon>
        <taxon>Haptista</taxon>
        <taxon>Haptophyta</taxon>
        <taxon>Prymnesiophyceae</taxon>
        <taxon>Prymnesiales</taxon>
        <taxon>Chrysochromulinaceae</taxon>
        <taxon>Chrysochromulina</taxon>
    </lineage>
</organism>
<gene>
    <name evidence="2" type="ORF">Ctob_006802</name>
</gene>
<accession>A0A0M0K4G7</accession>
<comment type="caution">
    <text evidence="2">The sequence shown here is derived from an EMBL/GenBank/DDBJ whole genome shotgun (WGS) entry which is preliminary data.</text>
</comment>
<sequence>MVSSPSDHSRASKKGKGFELQLTLETGAAAAVAPTDFEILEALLEGDPPPILVARGAGAGGKEGKGTRNSASANEASEEGGMGFVDAVALAKAAQEAEEAAAQAAAARVQRQVAREASAHALLLQLEMRADEAFRAHEMRVWTAAHPNTASSLEASTQRLRQLQAQLGQVYEQIRAEHAQTLQLRAQIEARSAPTTTAAALRAESMLDVALKTARSSIILAAAAHDGGGEGAIDTEGANDPESISP</sequence>
<evidence type="ECO:0000256" key="1">
    <source>
        <dbReference type="SAM" id="MobiDB-lite"/>
    </source>
</evidence>
<keyword evidence="3" id="KW-1185">Reference proteome</keyword>
<protein>
    <submittedName>
        <fullName evidence="2">Uncharacterized protein</fullName>
    </submittedName>
</protein>
<feature type="region of interest" description="Disordered" evidence="1">
    <location>
        <begin position="57"/>
        <end position="78"/>
    </location>
</feature>
<name>A0A0M0K4G7_9EUKA</name>
<evidence type="ECO:0000313" key="3">
    <source>
        <dbReference type="Proteomes" id="UP000037460"/>
    </source>
</evidence>
<evidence type="ECO:0000313" key="2">
    <source>
        <dbReference type="EMBL" id="KOO33273.1"/>
    </source>
</evidence>
<reference evidence="3" key="1">
    <citation type="journal article" date="2015" name="PLoS Genet.">
        <title>Genome Sequence and Transcriptome Analyses of Chrysochromulina tobin: Metabolic Tools for Enhanced Algal Fitness in the Prominent Order Prymnesiales (Haptophyceae).</title>
        <authorList>
            <person name="Hovde B.T."/>
            <person name="Deodato C.R."/>
            <person name="Hunsperger H.M."/>
            <person name="Ryken S.A."/>
            <person name="Yost W."/>
            <person name="Jha R.K."/>
            <person name="Patterson J."/>
            <person name="Monnat R.J. Jr."/>
            <person name="Barlow S.B."/>
            <person name="Starkenburg S.R."/>
            <person name="Cattolico R.A."/>
        </authorList>
    </citation>
    <scope>NUCLEOTIDE SEQUENCE</scope>
    <source>
        <strain evidence="3">CCMP291</strain>
    </source>
</reference>
<proteinExistence type="predicted"/>
<dbReference type="EMBL" id="JWZX01001559">
    <property type="protein sequence ID" value="KOO33273.1"/>
    <property type="molecule type" value="Genomic_DNA"/>
</dbReference>
<dbReference type="Proteomes" id="UP000037460">
    <property type="component" value="Unassembled WGS sequence"/>
</dbReference>